<dbReference type="PANTHER" id="PTHR43173">
    <property type="entry name" value="ABC1 FAMILY PROTEIN"/>
    <property type="match status" value="1"/>
</dbReference>
<sequence length="440" mass="51755">MKRYINMLGFYMRVFGAFVKNAFLLSFVTVTLETSMFTFLFDLAKSDILFVKILQAVSYSYDFMDEKMHRKITAYTDNAPYDDNDIDIDSFNDIYRNGFELVDSEPKKSGMISLVYLIRHKTTNKEYILKVKRKNIDEKLDTCVFNMRGLLRCLSFVTNFWFRIDITNTIERHLELLKEQLDFDKEIENTKSMYSNFEHIYYVKIPKIYEEYRKLNSNYIIMEYIEGRHFSQLLQSEYTHYCDLVAKMGCTSLFVHGESHGDFHAGNLLFIRNDVEKQSDTCPEYQIGVIDFGLTIKLTNKIRDVMLYAAINYRNPKEVSNIVKRYLNATLQPENVVDMLPEKAKANILTELENIIHKLGKDEINCSQEHFYKSFQVINDNLVCNVVDKYDIKMTDDFVKLQVASSMSNGLIMQLCDGDYNKQMDKTVKELFHLDLFIED</sequence>
<name>A0A6C0F9W5_9ZZZZ</name>
<evidence type="ECO:0000313" key="2">
    <source>
        <dbReference type="EMBL" id="QHT38647.1"/>
    </source>
</evidence>
<accession>A0A6C0F9W5</accession>
<evidence type="ECO:0000259" key="1">
    <source>
        <dbReference type="Pfam" id="PF03109"/>
    </source>
</evidence>
<dbReference type="Gene3D" id="1.10.510.10">
    <property type="entry name" value="Transferase(Phosphotransferase) domain 1"/>
    <property type="match status" value="1"/>
</dbReference>
<dbReference type="EMBL" id="MN738832">
    <property type="protein sequence ID" value="QHT38647.1"/>
    <property type="molecule type" value="Genomic_DNA"/>
</dbReference>
<dbReference type="SUPFAM" id="SSF56112">
    <property type="entry name" value="Protein kinase-like (PK-like)"/>
    <property type="match status" value="1"/>
</dbReference>
<dbReference type="Pfam" id="PF03109">
    <property type="entry name" value="ABC1"/>
    <property type="match status" value="1"/>
</dbReference>
<dbReference type="PANTHER" id="PTHR43173:SF19">
    <property type="entry name" value="AARF DOMAIN-CONTAINING PROTEIN KINASE 1"/>
    <property type="match status" value="1"/>
</dbReference>
<proteinExistence type="predicted"/>
<reference evidence="2" key="1">
    <citation type="journal article" date="2020" name="Nature">
        <title>Giant virus diversity and host interactions through global metagenomics.</title>
        <authorList>
            <person name="Schulz F."/>
            <person name="Roux S."/>
            <person name="Paez-Espino D."/>
            <person name="Jungbluth S."/>
            <person name="Walsh D.A."/>
            <person name="Denef V.J."/>
            <person name="McMahon K.D."/>
            <person name="Konstantinidis K.T."/>
            <person name="Eloe-Fadrosh E.A."/>
            <person name="Kyrpides N.C."/>
            <person name="Woyke T."/>
        </authorList>
    </citation>
    <scope>NUCLEOTIDE SEQUENCE</scope>
    <source>
        <strain evidence="2">GVMAG-S-ERX556106-38</strain>
    </source>
</reference>
<organism evidence="2">
    <name type="scientific">viral metagenome</name>
    <dbReference type="NCBI Taxonomy" id="1070528"/>
    <lineage>
        <taxon>unclassified sequences</taxon>
        <taxon>metagenomes</taxon>
        <taxon>organismal metagenomes</taxon>
    </lineage>
</organism>
<dbReference type="InterPro" id="IPR004147">
    <property type="entry name" value="ABC1_dom"/>
</dbReference>
<protein>
    <recommendedName>
        <fullName evidence="1">ABC1 atypical kinase-like domain-containing protein</fullName>
    </recommendedName>
</protein>
<feature type="domain" description="ABC1 atypical kinase-like" evidence="1">
    <location>
        <begin position="97"/>
        <end position="308"/>
    </location>
</feature>
<dbReference type="InterPro" id="IPR051130">
    <property type="entry name" value="Mito_struct-func_regulator"/>
</dbReference>
<dbReference type="InterPro" id="IPR011009">
    <property type="entry name" value="Kinase-like_dom_sf"/>
</dbReference>
<dbReference type="AlphaFoldDB" id="A0A6C0F9W5"/>